<evidence type="ECO:0000313" key="2">
    <source>
        <dbReference type="Proteomes" id="UP000190188"/>
    </source>
</evidence>
<dbReference type="AlphaFoldDB" id="A0A1T2X299"/>
<protein>
    <recommendedName>
        <fullName evidence="3">Transglutaminase-like domain-containing protein</fullName>
    </recommendedName>
</protein>
<comment type="caution">
    <text evidence="1">The sequence shown here is derived from an EMBL/GenBank/DDBJ whole genome shotgun (WGS) entry which is preliminary data.</text>
</comment>
<dbReference type="OrthoDB" id="1651128at2"/>
<reference evidence="1 2" key="1">
    <citation type="submission" date="2017-01" db="EMBL/GenBank/DDBJ databases">
        <title>Genome analysis of Paenibacillus selenitrireducens ES3-24.</title>
        <authorList>
            <person name="Xu D."/>
            <person name="Yao R."/>
            <person name="Zheng S."/>
        </authorList>
    </citation>
    <scope>NUCLEOTIDE SEQUENCE [LARGE SCALE GENOMIC DNA]</scope>
    <source>
        <strain evidence="1 2">ES3-24</strain>
    </source>
</reference>
<proteinExistence type="predicted"/>
<evidence type="ECO:0008006" key="3">
    <source>
        <dbReference type="Google" id="ProtNLM"/>
    </source>
</evidence>
<organism evidence="1 2">
    <name type="scientific">Paenibacillus selenitireducens</name>
    <dbReference type="NCBI Taxonomy" id="1324314"/>
    <lineage>
        <taxon>Bacteria</taxon>
        <taxon>Bacillati</taxon>
        <taxon>Bacillota</taxon>
        <taxon>Bacilli</taxon>
        <taxon>Bacillales</taxon>
        <taxon>Paenibacillaceae</taxon>
        <taxon>Paenibacillus</taxon>
    </lineage>
</organism>
<accession>A0A1T2X299</accession>
<keyword evidence="2" id="KW-1185">Reference proteome</keyword>
<dbReference type="Proteomes" id="UP000190188">
    <property type="component" value="Unassembled WGS sequence"/>
</dbReference>
<dbReference type="STRING" id="1324314.BVG16_26505"/>
<dbReference type="EMBL" id="MSZX01000013">
    <property type="protein sequence ID" value="OPA73992.1"/>
    <property type="molecule type" value="Genomic_DNA"/>
</dbReference>
<gene>
    <name evidence="1" type="ORF">BVG16_26505</name>
</gene>
<dbReference type="RefSeq" id="WP_078502221.1">
    <property type="nucleotide sequence ID" value="NZ_MSZX01000013.1"/>
</dbReference>
<evidence type="ECO:0000313" key="1">
    <source>
        <dbReference type="EMBL" id="OPA73992.1"/>
    </source>
</evidence>
<name>A0A1T2X299_9BACL</name>
<sequence length="273" mass="32211">MFGYVAEFNDHYIKLLEMAEYEESSNERDIAFEYQSDHHDDLQRLKQKYDLEQVAGDGDELSQILNLMRWVDGRLQHGDVMPPQPCHALHVLDLVERESIPMNCYTIATVLNEVYLSMGFYARRVHCRSYDAYDGDSHVITLIFSRTLKKWLYMDASWNTFVTDDQGELLSLEEFRYRLSHHLPVWVNGDPSVSEWSTFYLGYMAKNLFWFMSPLQSEYDYEASRLHKTYCALFPAHFEPIDLRSDPPENISVCIRRHPNHFWTHPTCNTVNS</sequence>